<proteinExistence type="predicted"/>
<comment type="caution">
    <text evidence="16">The sequence shown here is derived from an EMBL/GenBank/DDBJ whole genome shotgun (WGS) entry which is preliminary data.</text>
</comment>
<feature type="compositionally biased region" description="Low complexity" evidence="13">
    <location>
        <begin position="165"/>
        <end position="176"/>
    </location>
</feature>
<dbReference type="Gene3D" id="3.30.40.10">
    <property type="entry name" value="Zinc/RING finger domain, C3HC4 (zinc finger)"/>
    <property type="match status" value="1"/>
</dbReference>
<dbReference type="GO" id="GO:0061630">
    <property type="term" value="F:ubiquitin protein ligase activity"/>
    <property type="evidence" value="ECO:0007669"/>
    <property type="project" value="UniProtKB-EC"/>
</dbReference>
<dbReference type="InterPro" id="IPR013083">
    <property type="entry name" value="Znf_RING/FYVE/PHD"/>
</dbReference>
<reference evidence="16 17" key="1">
    <citation type="journal article" date="2014" name="Proc. Natl. Acad. Sci. U.S.A.">
        <title>Trajectory and genomic determinants of fungal-pathogen speciation and host adaptation.</title>
        <authorList>
            <person name="Hu X."/>
            <person name="Xiao G."/>
            <person name="Zheng P."/>
            <person name="Shang Y."/>
            <person name="Su Y."/>
            <person name="Zhang X."/>
            <person name="Liu X."/>
            <person name="Zhan S."/>
            <person name="St Leger R.J."/>
            <person name="Wang C."/>
        </authorList>
    </citation>
    <scope>NUCLEOTIDE SEQUENCE [LARGE SCALE GENOMIC DNA]</scope>
    <source>
        <strain evidence="16 17">ARSEF 1941</strain>
    </source>
</reference>
<evidence type="ECO:0000256" key="4">
    <source>
        <dbReference type="ARBA" id="ARBA00022679"/>
    </source>
</evidence>
<sequence>MAAFTSAQKDVPDWASPSALSMAITLQPGDRSSSSTYTVIPLTPSLGLNGTGVTRGTISITGHLKAANVSSYNDLSGGDTIAFLSCDKPASDGFMGPDEMLSRLMKASLKAIILYTIDQNICLISNDGKLPYTSILSMADSGEAGGVLSYLNGTQPAMSADAHISGKSVQSSPSSGSGDGGGNNSAVAMSILYSITGIITLLFLVIIATGAIRAHRYPERYGPRGGLGGRPRQSRAKGLARAVLDTIPIVKFGNQEPAKPDPELELDSATVDGHETASHRTVTNTGEGEAPEAKTAAAAAAALAAKNEGGGQASLGPDPSAGRAETEEGDEHLGCSICTEDFTVGEDVRVLPCNHQFHPHCVDPWLVNVSGTCPLCRLDLRPGRQAPNDPSSPNPQEHLAPPLVLEGEDGDSPHAIHGNRLSRLLDVNRLRQAGVEERIAALRQMRAHSTDHETQVPETPEDRPHAARLTGKLKHKFRIRTRSQPASP</sequence>
<evidence type="ECO:0000256" key="6">
    <source>
        <dbReference type="ARBA" id="ARBA00022723"/>
    </source>
</evidence>
<dbReference type="OrthoDB" id="8062037at2759"/>
<dbReference type="Pfam" id="PF13639">
    <property type="entry name" value="zf-RING_2"/>
    <property type="match status" value="1"/>
</dbReference>
<feature type="region of interest" description="Disordered" evidence="13">
    <location>
        <begin position="384"/>
        <end position="417"/>
    </location>
</feature>
<evidence type="ECO:0000256" key="11">
    <source>
        <dbReference type="ARBA" id="ARBA00023136"/>
    </source>
</evidence>
<dbReference type="GeneID" id="63735440"/>
<dbReference type="SMART" id="SM00184">
    <property type="entry name" value="RING"/>
    <property type="match status" value="1"/>
</dbReference>
<dbReference type="GO" id="GO:0016567">
    <property type="term" value="P:protein ubiquitination"/>
    <property type="evidence" value="ECO:0007669"/>
    <property type="project" value="TreeGrafter"/>
</dbReference>
<keyword evidence="9" id="KW-0862">Zinc</keyword>
<dbReference type="SUPFAM" id="SSF57850">
    <property type="entry name" value="RING/U-box"/>
    <property type="match status" value="1"/>
</dbReference>
<dbReference type="CDD" id="cd16454">
    <property type="entry name" value="RING-H2_PA-TM-RING"/>
    <property type="match status" value="1"/>
</dbReference>
<evidence type="ECO:0000313" key="17">
    <source>
        <dbReference type="Proteomes" id="UP000030816"/>
    </source>
</evidence>
<dbReference type="HOGENOM" id="CLU_008264_1_0_1"/>
<accession>A0A0B2X6G6</accession>
<dbReference type="EMBL" id="AZHE01000001">
    <property type="protein sequence ID" value="KHO01984.1"/>
    <property type="molecule type" value="Genomic_DNA"/>
</dbReference>
<dbReference type="EC" id="2.3.2.27" evidence="3"/>
<dbReference type="GO" id="GO:0016020">
    <property type="term" value="C:membrane"/>
    <property type="evidence" value="ECO:0007669"/>
    <property type="project" value="UniProtKB-SubCell"/>
</dbReference>
<evidence type="ECO:0000256" key="7">
    <source>
        <dbReference type="ARBA" id="ARBA00022771"/>
    </source>
</evidence>
<evidence type="ECO:0000256" key="9">
    <source>
        <dbReference type="ARBA" id="ARBA00022833"/>
    </source>
</evidence>
<evidence type="ECO:0000256" key="8">
    <source>
        <dbReference type="ARBA" id="ARBA00022786"/>
    </source>
</evidence>
<dbReference type="GO" id="GO:0006511">
    <property type="term" value="P:ubiquitin-dependent protein catabolic process"/>
    <property type="evidence" value="ECO:0007669"/>
    <property type="project" value="TreeGrafter"/>
</dbReference>
<dbReference type="STRING" id="1081103.A0A0B2X6G6"/>
<feature type="domain" description="RING-type" evidence="15">
    <location>
        <begin position="335"/>
        <end position="377"/>
    </location>
</feature>
<gene>
    <name evidence="16" type="ORF">MAM_00985</name>
</gene>
<name>A0A0B2X6G6_METAS</name>
<evidence type="ECO:0000313" key="16">
    <source>
        <dbReference type="EMBL" id="KHO01984.1"/>
    </source>
</evidence>
<organism evidence="16 17">
    <name type="scientific">Metarhizium album (strain ARSEF 1941)</name>
    <dbReference type="NCBI Taxonomy" id="1081103"/>
    <lineage>
        <taxon>Eukaryota</taxon>
        <taxon>Fungi</taxon>
        <taxon>Dikarya</taxon>
        <taxon>Ascomycota</taxon>
        <taxon>Pezizomycotina</taxon>
        <taxon>Sordariomycetes</taxon>
        <taxon>Hypocreomycetidae</taxon>
        <taxon>Hypocreales</taxon>
        <taxon>Clavicipitaceae</taxon>
        <taxon>Metarhizium</taxon>
    </lineage>
</organism>
<keyword evidence="11 14" id="KW-0472">Membrane</keyword>
<dbReference type="AlphaFoldDB" id="A0A0B2X6G6"/>
<keyword evidence="8" id="KW-0833">Ubl conjugation pathway</keyword>
<evidence type="ECO:0000256" key="12">
    <source>
        <dbReference type="PROSITE-ProRule" id="PRU00175"/>
    </source>
</evidence>
<keyword evidence="7 12" id="KW-0863">Zinc-finger</keyword>
<dbReference type="RefSeq" id="XP_040683049.1">
    <property type="nucleotide sequence ID" value="XM_040819784.1"/>
</dbReference>
<feature type="compositionally biased region" description="Low complexity" evidence="13">
    <location>
        <begin position="293"/>
        <end position="307"/>
    </location>
</feature>
<evidence type="ECO:0000256" key="1">
    <source>
        <dbReference type="ARBA" id="ARBA00000900"/>
    </source>
</evidence>
<evidence type="ECO:0000256" key="3">
    <source>
        <dbReference type="ARBA" id="ARBA00012483"/>
    </source>
</evidence>
<feature type="region of interest" description="Disordered" evidence="13">
    <location>
        <begin position="253"/>
        <end position="328"/>
    </location>
</feature>
<feature type="transmembrane region" description="Helical" evidence="14">
    <location>
        <begin position="191"/>
        <end position="212"/>
    </location>
</feature>
<evidence type="ECO:0000259" key="15">
    <source>
        <dbReference type="PROSITE" id="PS50089"/>
    </source>
</evidence>
<keyword evidence="17" id="KW-1185">Reference proteome</keyword>
<dbReference type="PANTHER" id="PTHR45977:SF4">
    <property type="entry name" value="RING-TYPE DOMAIN-CONTAINING PROTEIN"/>
    <property type="match status" value="1"/>
</dbReference>
<protein>
    <recommendedName>
        <fullName evidence="3">RING-type E3 ubiquitin transferase</fullName>
        <ecNumber evidence="3">2.3.2.27</ecNumber>
    </recommendedName>
</protein>
<dbReference type="GO" id="GO:0008270">
    <property type="term" value="F:zinc ion binding"/>
    <property type="evidence" value="ECO:0007669"/>
    <property type="project" value="UniProtKB-KW"/>
</dbReference>
<evidence type="ECO:0000256" key="5">
    <source>
        <dbReference type="ARBA" id="ARBA00022692"/>
    </source>
</evidence>
<keyword evidence="6" id="KW-0479">Metal-binding</keyword>
<evidence type="ECO:0000256" key="2">
    <source>
        <dbReference type="ARBA" id="ARBA00004141"/>
    </source>
</evidence>
<comment type="subcellular location">
    <subcellularLocation>
        <location evidence="2">Membrane</location>
        <topology evidence="2">Multi-pass membrane protein</topology>
    </subcellularLocation>
</comment>
<feature type="region of interest" description="Disordered" evidence="13">
    <location>
        <begin position="162"/>
        <end position="181"/>
    </location>
</feature>
<keyword evidence="4" id="KW-0808">Transferase</keyword>
<dbReference type="PROSITE" id="PS50089">
    <property type="entry name" value="ZF_RING_2"/>
    <property type="match status" value="1"/>
</dbReference>
<evidence type="ECO:0000256" key="14">
    <source>
        <dbReference type="SAM" id="Phobius"/>
    </source>
</evidence>
<comment type="catalytic activity">
    <reaction evidence="1">
        <text>S-ubiquitinyl-[E2 ubiquitin-conjugating enzyme]-L-cysteine + [acceptor protein]-L-lysine = [E2 ubiquitin-conjugating enzyme]-L-cysteine + N(6)-ubiquitinyl-[acceptor protein]-L-lysine.</text>
        <dbReference type="EC" id="2.3.2.27"/>
    </reaction>
</comment>
<evidence type="ECO:0000256" key="13">
    <source>
        <dbReference type="SAM" id="MobiDB-lite"/>
    </source>
</evidence>
<dbReference type="Proteomes" id="UP000030816">
    <property type="component" value="Unassembled WGS sequence"/>
</dbReference>
<dbReference type="InterPro" id="IPR001841">
    <property type="entry name" value="Znf_RING"/>
</dbReference>
<dbReference type="PANTHER" id="PTHR45977">
    <property type="entry name" value="TARGET OF ERK KINASE MPK-1"/>
    <property type="match status" value="1"/>
</dbReference>
<keyword evidence="10 14" id="KW-1133">Transmembrane helix</keyword>
<keyword evidence="5 14" id="KW-0812">Transmembrane</keyword>
<evidence type="ECO:0000256" key="10">
    <source>
        <dbReference type="ARBA" id="ARBA00022989"/>
    </source>
</evidence>